<dbReference type="GO" id="GO:0000462">
    <property type="term" value="P:maturation of SSU-rRNA from tricistronic rRNA transcript (SSU-rRNA, 5.8S rRNA, LSU-rRNA)"/>
    <property type="evidence" value="ECO:0000318"/>
    <property type="project" value="GO_Central"/>
</dbReference>
<dbReference type="STRING" id="6239.K05C4.5.1"/>
<dbReference type="SUPFAM" id="SSF50998">
    <property type="entry name" value="Quinoprotein alcohol dehydrogenase-like"/>
    <property type="match status" value="1"/>
</dbReference>
<dbReference type="OrthoDB" id="8883818at2759"/>
<proteinExistence type="evidence at protein level"/>
<dbReference type="CTD" id="173339"/>
<feature type="region of interest" description="Disordered" evidence="1">
    <location>
        <begin position="630"/>
        <end position="653"/>
    </location>
</feature>
<dbReference type="AlphaFoldDB" id="Q9XUU8"/>
<dbReference type="Proteomes" id="UP000001940">
    <property type="component" value="Chromosome I"/>
</dbReference>
<organism evidence="2 3">
    <name type="scientific">Caenorhabditis elegans</name>
    <dbReference type="NCBI Taxonomy" id="6239"/>
    <lineage>
        <taxon>Eukaryota</taxon>
        <taxon>Metazoa</taxon>
        <taxon>Ecdysozoa</taxon>
        <taxon>Nematoda</taxon>
        <taxon>Chromadorea</taxon>
        <taxon>Rhabditida</taxon>
        <taxon>Rhabditina</taxon>
        <taxon>Rhabditomorpha</taxon>
        <taxon>Rhabditoidea</taxon>
        <taxon>Rhabditidae</taxon>
        <taxon>Peloderinae</taxon>
        <taxon>Caenorhabditis</taxon>
    </lineage>
</organism>
<dbReference type="InterPro" id="IPR011047">
    <property type="entry name" value="Quinoprotein_ADH-like_sf"/>
</dbReference>
<dbReference type="PhylomeDB" id="Q9XUU8"/>
<sequence>MSICLEKQKIRCGMISRTARHIAIDENSGKMAIVRKSRSSETHDYIEFYNILSSWLAIPELTVCPENGSIEHLLFVDNGELMSSHANGSVCFIDPHNIERIKRIQISASTIWAACKHTENTIAMISHSSVLYFFDVSTKMIISSISLGVESRLFDVSSNGTIVAIGSIDGVIIAGDGKVQQTLKLDRLNRRDPTIAWSVLFVKPSLLACGDSRGTVTFWNPIDGSLIQSISCLQSHILAMVSTDNSTLNIAGVDPRITELRETRNGNYEIVNRRTGPARDVRSMAVYENIIFAAGEDFDVYTCKSGCQKLMFHQQKNLHVASDIVVSAGENYLDVMWKQSGEDEPSEGSVILQQHYEMIHLAKIFTPKKRIITCWAASPYGNLIAIGTCHDVTIYKISPMVKKINRKVVKTATLDVCATSLSITKNLRFYVAKSDFEVLEFDLETENGKELKSIISQADCGSVSRMVSSPCGNYICVLTTRSQIFSINTETGESRLLKVDLPIDMTINSTSAFVLSTITPNDSNNQQDTKKIFHEVNLSNGLIKRSACSNQLRMLPSSPKSLIPGQPIYLIGIDSNKIMTASYDGHWSILDVESGTVVSAQDGPLKANKKQRENEDTRLLVNGMRLREEVEQNGDGMSPSKRTRRNSFKNEIPPFQSMNSRIVQLEVTGDEIPKTAGFKIKKFGMQ</sequence>
<evidence type="ECO:0000256" key="1">
    <source>
        <dbReference type="SAM" id="MobiDB-lite"/>
    </source>
</evidence>
<gene>
    <name evidence="2" type="ORF">CELE_K05C4.5</name>
    <name evidence="2 4" type="ORF">K05C4.5</name>
</gene>
<dbReference type="AGR" id="WB:WBGene00010582"/>
<dbReference type="WormBase" id="K05C4.5">
    <property type="protein sequence ID" value="CE44179"/>
    <property type="gene ID" value="WBGene00010582"/>
</dbReference>
<reference evidence="2 3" key="1">
    <citation type="journal article" date="1998" name="Science">
        <title>Genome sequence of the nematode C. elegans: a platform for investigating biology.</title>
        <authorList>
            <consortium name="The C. elegans sequencing consortium"/>
            <person name="Sulson J.E."/>
            <person name="Waterston R."/>
        </authorList>
    </citation>
    <scope>NUCLEOTIDE SEQUENCE [LARGE SCALE GENOMIC DNA]</scope>
    <source>
        <strain evidence="2 3">Bristol N2</strain>
    </source>
</reference>
<dbReference type="GeneID" id="173339"/>
<evidence type="ECO:0000313" key="2">
    <source>
        <dbReference type="EMBL" id="CAB04569.3"/>
    </source>
</evidence>
<dbReference type="eggNOG" id="KOG2048">
    <property type="taxonomic scope" value="Eukaryota"/>
</dbReference>
<dbReference type="PaxDb" id="6239-K05C4.5"/>
<dbReference type="InParanoid" id="Q9XUU8"/>
<evidence type="ECO:0007829" key="5">
    <source>
        <dbReference type="PeptideAtlas" id="Q9XUU8"/>
    </source>
</evidence>
<dbReference type="OMA" id="HDYIEFY"/>
<dbReference type="Reactome" id="R-CEL-6791226">
    <property type="pathway name" value="Major pathway of rRNA processing in the nucleolus and cytosol"/>
</dbReference>
<accession>Q9XUU8</accession>
<keyword evidence="5" id="KW-1267">Proteomics identification</keyword>
<dbReference type="GO" id="GO:0030686">
    <property type="term" value="C:90S preribosome"/>
    <property type="evidence" value="ECO:0007669"/>
    <property type="project" value="InterPro"/>
</dbReference>
<dbReference type="HOGENOM" id="CLU_401281_0_0_1"/>
<keyword evidence="3" id="KW-1185">Reference proteome</keyword>
<dbReference type="PeptideAtlas" id="Q9XUU8"/>
<evidence type="ECO:0000313" key="3">
    <source>
        <dbReference type="Proteomes" id="UP000001940"/>
    </source>
</evidence>
<protein>
    <submittedName>
        <fullName evidence="2">WD_REPEATS_REGION domain-containing protein</fullName>
    </submittedName>
</protein>
<dbReference type="GO" id="GO:0032040">
    <property type="term" value="C:small-subunit processome"/>
    <property type="evidence" value="ECO:0000318"/>
    <property type="project" value="GO_Central"/>
</dbReference>
<dbReference type="KEGG" id="cel:CELE_K05C4.5"/>
<dbReference type="PANTHER" id="PTHR44163:SF1">
    <property type="entry name" value="U3 SMALL NUCLEOLAR RNA-ASSOCIATED PROTEIN 4 HOMOLOG"/>
    <property type="match status" value="1"/>
</dbReference>
<dbReference type="InterPro" id="IPR046351">
    <property type="entry name" value="UTP4"/>
</dbReference>
<dbReference type="InterPro" id="IPR015943">
    <property type="entry name" value="WD40/YVTN_repeat-like_dom_sf"/>
</dbReference>
<name>Q9XUU8_CAEEL</name>
<evidence type="ECO:0000313" key="4">
    <source>
        <dbReference type="WormBase" id="K05C4.5"/>
    </source>
</evidence>
<dbReference type="GO" id="GO:0034455">
    <property type="term" value="C:t-UTP complex"/>
    <property type="evidence" value="ECO:0000318"/>
    <property type="project" value="GO_Central"/>
</dbReference>
<dbReference type="Gene3D" id="2.130.10.10">
    <property type="entry name" value="YVTN repeat-like/Quinoprotein amine dehydrogenase"/>
    <property type="match status" value="2"/>
</dbReference>
<dbReference type="Bgee" id="WBGene00010582">
    <property type="expression patterns" value="Expressed in germ line (C elegans) and 4 other cell types or tissues"/>
</dbReference>
<dbReference type="PANTHER" id="PTHR44163">
    <property type="entry name" value="U3 SMALL NUCLEOLAR RNA-ASSOCIATED PROTEIN 4 HOMOLOG"/>
    <property type="match status" value="1"/>
</dbReference>
<dbReference type="RefSeq" id="NP_493567.2">
    <property type="nucleotide sequence ID" value="NM_061166.4"/>
</dbReference>
<dbReference type="FunCoup" id="Q9XUU8">
    <property type="interactions" value="95"/>
</dbReference>
<dbReference type="EMBL" id="BX284601">
    <property type="protein sequence ID" value="CAB04569.3"/>
    <property type="molecule type" value="Genomic_DNA"/>
</dbReference>
<dbReference type="UCSC" id="K05C4.5">
    <property type="organism name" value="c. elegans"/>
</dbReference>